<dbReference type="RefSeq" id="XP_009690853.1">
    <property type="nucleotide sequence ID" value="XM_009692558.1"/>
</dbReference>
<sequence length="348" mass="40422">MGEYYSPKKQFLDLMAGAPKGEQESKVSPNNEKKTENDPFEIRLRLDRSETHSLGVVCLPENIQGMKIETFKPINPSATFDDESIVWKSYASEKLLTRQFKSKKTQVDTDCYFMMVEHKVRLKMEFIRANNTILVSPVSNYFIFDPHVPLKTQNLSSKTDSIEERLKRIVRTEDIDTRTKTVSNFMKMRKTTESTKTNYGWDYKNEELSDDENMPTVARTEDSQDDPFYSKDLTNYGHHVKTLLMKQEEEEVDEELKQFSDDEEESQVSGSSKVKGDSQQGAPELSFGDRVIEFIKENKKVTIKSILVHFNIKEKNEDFRTLQSVIQKRCTMTSEERDGKTTKYISIK</sequence>
<protein>
    <submittedName>
        <fullName evidence="2">Uncharacterized protein</fullName>
    </submittedName>
</protein>
<accession>J4CD55</accession>
<evidence type="ECO:0000256" key="1">
    <source>
        <dbReference type="SAM" id="MobiDB-lite"/>
    </source>
</evidence>
<feature type="region of interest" description="Disordered" evidence="1">
    <location>
        <begin position="15"/>
        <end position="39"/>
    </location>
</feature>
<evidence type="ECO:0000313" key="2">
    <source>
        <dbReference type="EMBL" id="BAM40552.1"/>
    </source>
</evidence>
<feature type="compositionally biased region" description="Basic and acidic residues" evidence="1">
    <location>
        <begin position="21"/>
        <end position="39"/>
    </location>
</feature>
<gene>
    <name evidence="2" type="ORF">TOT_020000807</name>
</gene>
<dbReference type="VEuPathDB" id="PiroplasmaDB:TOT_020000807"/>
<dbReference type="KEGG" id="tot:TOT_020000807"/>
<feature type="region of interest" description="Disordered" evidence="1">
    <location>
        <begin position="206"/>
        <end position="230"/>
    </location>
</feature>
<dbReference type="GeneID" id="20714923"/>
<name>J4CD55_THEOR</name>
<proteinExistence type="predicted"/>
<dbReference type="OMA" id="MRAPMAN"/>
<dbReference type="eggNOG" id="ENOG502TMX6">
    <property type="taxonomic scope" value="Eukaryota"/>
</dbReference>
<feature type="region of interest" description="Disordered" evidence="1">
    <location>
        <begin position="251"/>
        <end position="282"/>
    </location>
</feature>
<dbReference type="EMBL" id="AP011947">
    <property type="protein sequence ID" value="BAM40552.1"/>
    <property type="molecule type" value="Genomic_DNA"/>
</dbReference>
<keyword evidence="3" id="KW-1185">Reference proteome</keyword>
<dbReference type="STRING" id="869250.J4CD55"/>
<dbReference type="Proteomes" id="UP000003786">
    <property type="component" value="Chromosome 2"/>
</dbReference>
<organism evidence="2 3">
    <name type="scientific">Theileria orientalis strain Shintoku</name>
    <dbReference type="NCBI Taxonomy" id="869250"/>
    <lineage>
        <taxon>Eukaryota</taxon>
        <taxon>Sar</taxon>
        <taxon>Alveolata</taxon>
        <taxon>Apicomplexa</taxon>
        <taxon>Aconoidasida</taxon>
        <taxon>Piroplasmida</taxon>
        <taxon>Theileriidae</taxon>
        <taxon>Theileria</taxon>
    </lineage>
</organism>
<dbReference type="AlphaFoldDB" id="J4CD55"/>
<evidence type="ECO:0000313" key="3">
    <source>
        <dbReference type="Proteomes" id="UP000003786"/>
    </source>
</evidence>
<reference evidence="2 3" key="1">
    <citation type="journal article" date="2012" name="MBio">
        <title>Comparative genome analysis of three eukaryotic parasites with differing abilities to transform leukocytes reveals key mediators of Theileria-induced leukocyte transformation.</title>
        <authorList>
            <person name="Hayashida K."/>
            <person name="Hara Y."/>
            <person name="Abe T."/>
            <person name="Yamasaki C."/>
            <person name="Toyoda A."/>
            <person name="Kosuge T."/>
            <person name="Suzuki Y."/>
            <person name="Sato Y."/>
            <person name="Kawashima S."/>
            <person name="Katayama T."/>
            <person name="Wakaguri H."/>
            <person name="Inoue N."/>
            <person name="Homma K."/>
            <person name="Tada-Umezaki M."/>
            <person name="Yagi Y."/>
            <person name="Fujii Y."/>
            <person name="Habara T."/>
            <person name="Kanehisa M."/>
            <person name="Watanabe H."/>
            <person name="Ito K."/>
            <person name="Gojobori T."/>
            <person name="Sugawara H."/>
            <person name="Imanishi T."/>
            <person name="Weir W."/>
            <person name="Gardner M."/>
            <person name="Pain A."/>
            <person name="Shiels B."/>
            <person name="Hattori M."/>
            <person name="Nene V."/>
            <person name="Sugimoto C."/>
        </authorList>
    </citation>
    <scope>NUCLEOTIDE SEQUENCE [LARGE SCALE GENOMIC DNA]</scope>
    <source>
        <strain evidence="2 3">Shintoku</strain>
    </source>
</reference>
<feature type="compositionally biased region" description="Polar residues" evidence="1">
    <location>
        <begin position="267"/>
        <end position="281"/>
    </location>
</feature>
<dbReference type="OrthoDB" id="343414at2759"/>